<reference evidence="1 2" key="1">
    <citation type="submission" date="2020-08" db="EMBL/GenBank/DDBJ databases">
        <title>Genomic Encyclopedia of Type Strains, Phase IV (KMG-IV): sequencing the most valuable type-strain genomes for metagenomic binning, comparative biology and taxonomic classification.</title>
        <authorList>
            <person name="Goeker M."/>
        </authorList>
    </citation>
    <scope>NUCLEOTIDE SEQUENCE [LARGE SCALE GENOMIC DNA]</scope>
    <source>
        <strain evidence="1 2">DSM 29007</strain>
    </source>
</reference>
<proteinExistence type="predicted"/>
<name>A0A841H024_9BACT</name>
<evidence type="ECO:0000313" key="2">
    <source>
        <dbReference type="Proteomes" id="UP000582837"/>
    </source>
</evidence>
<comment type="caution">
    <text evidence="1">The sequence shown here is derived from an EMBL/GenBank/DDBJ whole genome shotgun (WGS) entry which is preliminary data.</text>
</comment>
<accession>A0A841H024</accession>
<evidence type="ECO:0008006" key="3">
    <source>
        <dbReference type="Google" id="ProtNLM"/>
    </source>
</evidence>
<dbReference type="Proteomes" id="UP000582837">
    <property type="component" value="Unassembled WGS sequence"/>
</dbReference>
<sequence>MKNAGRPPPSRFSRAARAWGWGFAALVALLAISRVLMAPDPSGAGGTRVAVAQLAHLRPELEARANAMQELFPEGRVFTLALYGLAWVDVGRGAPDAPTRARALAEARWALALAEAPASQVGYGEAGGLPHGMFYEGWTAHLRAGTLHLGGRGAAEDTVFRASCERLDAAFRRNGPFLDSYPGMAWPGDNAVGAAVLRSCGTLLDPRYTASAQAWLREALESTDPATGLLPHDAGFPDPRGESVALMIRFVYEIDPTVAAAQYAGMERTFATRLLGLLPAVREFPRGVDGEGDIDSGPVILGVSAPASVVGIAAARMTGHHQAAADLRATPEVLGIPLQWGGKRSYAFGQLAVGDAFLAWSSVVRPWNAPASAPSASTPYAGWRVIWCALWGLVLAVAATRILLILGPHAGAGSPLRSGRMRDDYAVDADQPRGSGEARG</sequence>
<dbReference type="RefSeq" id="WP_170034025.1">
    <property type="nucleotide sequence ID" value="NZ_JABDTL010000001.1"/>
</dbReference>
<dbReference type="EMBL" id="JACHIA010000007">
    <property type="protein sequence ID" value="MBB6071279.1"/>
    <property type="molecule type" value="Genomic_DNA"/>
</dbReference>
<organism evidence="1 2">
    <name type="scientific">Longimicrobium terrae</name>
    <dbReference type="NCBI Taxonomy" id="1639882"/>
    <lineage>
        <taxon>Bacteria</taxon>
        <taxon>Pseudomonadati</taxon>
        <taxon>Gemmatimonadota</taxon>
        <taxon>Longimicrobiia</taxon>
        <taxon>Longimicrobiales</taxon>
        <taxon>Longimicrobiaceae</taxon>
        <taxon>Longimicrobium</taxon>
    </lineage>
</organism>
<evidence type="ECO:0000313" key="1">
    <source>
        <dbReference type="EMBL" id="MBB6071279.1"/>
    </source>
</evidence>
<gene>
    <name evidence="1" type="ORF">HNQ61_002903</name>
</gene>
<protein>
    <recommendedName>
        <fullName evidence="3">Linalool dehydratase/isomerase domain-containing protein</fullName>
    </recommendedName>
</protein>
<dbReference type="AlphaFoldDB" id="A0A841H024"/>
<keyword evidence="2" id="KW-1185">Reference proteome</keyword>